<sequence length="435" mass="48526">MSDVNNKKQIVNNYLEENRQAIFALGEELFQTPELGFLEEKTERIICRHLDELGIPYKANVSLHGVIVTLGLGEDFHIGVAADMDALLTSMDGNMVPFHSCGHSIQVAILLNLITAFHHSNVLKEMDGKVSFFFTPAEEFIDMETRKKLKDEGKIRFFSGKQNMIYEGVFDEVDMLLSCHVMGVDEKHPDAKFDLNSTLSGFILKEAVFKGQAAHAGVVPHMGRNALQAATLSLTAIQMLKDTFSPEAGARVYPILREGGKTANIICDYAVVETYIRTTTTKDLFQINEQITNAFVHCGEALGVACEVLDTNGYLPLKQSREINQVIHQNMLTLCNEEEIIHELVSGASGDIGDISLLLPVVQFGFSGISGIVHSNQFKIIDKEHVYMDTAKVLAGTILDILSDKSLQKKKEGYQEKKEYYLNNWLKVEDCNDTR</sequence>
<dbReference type="Proteomes" id="UP000515561">
    <property type="component" value="Chromosome"/>
</dbReference>
<dbReference type="KEGG" id="acel:acsn021_35000"/>
<gene>
    <name evidence="1" type="ORF">acsn021_35000</name>
</gene>
<accession>A0A6S6RAR1</accession>
<keyword evidence="2" id="KW-1185">Reference proteome</keyword>
<dbReference type="EMBL" id="AP023367">
    <property type="protein sequence ID" value="BCJ95931.1"/>
    <property type="molecule type" value="Genomic_DNA"/>
</dbReference>
<dbReference type="InterPro" id="IPR011650">
    <property type="entry name" value="Peptidase_M20_dimer"/>
</dbReference>
<dbReference type="Gene3D" id="3.40.630.10">
    <property type="entry name" value="Zn peptidases"/>
    <property type="match status" value="1"/>
</dbReference>
<dbReference type="Pfam" id="PF01546">
    <property type="entry name" value="Peptidase_M20"/>
    <property type="match status" value="1"/>
</dbReference>
<organism evidence="1 2">
    <name type="scientific">Anaerocolumna cellulosilytica</name>
    <dbReference type="NCBI Taxonomy" id="433286"/>
    <lineage>
        <taxon>Bacteria</taxon>
        <taxon>Bacillati</taxon>
        <taxon>Bacillota</taxon>
        <taxon>Clostridia</taxon>
        <taxon>Lachnospirales</taxon>
        <taxon>Lachnospiraceae</taxon>
        <taxon>Anaerocolumna</taxon>
    </lineage>
</organism>
<dbReference type="PANTHER" id="PTHR30575">
    <property type="entry name" value="PEPTIDASE M20"/>
    <property type="match status" value="1"/>
</dbReference>
<dbReference type="NCBIfam" id="TIGR01891">
    <property type="entry name" value="amidohydrolases"/>
    <property type="match status" value="1"/>
</dbReference>
<dbReference type="GO" id="GO:0005737">
    <property type="term" value="C:cytoplasm"/>
    <property type="evidence" value="ECO:0007669"/>
    <property type="project" value="TreeGrafter"/>
</dbReference>
<dbReference type="AlphaFoldDB" id="A0A6S6RAR1"/>
<dbReference type="GO" id="GO:0016805">
    <property type="term" value="F:dipeptidase activity"/>
    <property type="evidence" value="ECO:0007669"/>
    <property type="project" value="TreeGrafter"/>
</dbReference>
<dbReference type="RefSeq" id="WP_184092324.1">
    <property type="nucleotide sequence ID" value="NZ_AP023367.1"/>
</dbReference>
<protein>
    <submittedName>
        <fullName evidence="1">Amidohydrolase</fullName>
    </submittedName>
</protein>
<dbReference type="InterPro" id="IPR002933">
    <property type="entry name" value="Peptidase_M20"/>
</dbReference>
<evidence type="ECO:0000313" key="1">
    <source>
        <dbReference type="EMBL" id="BCJ95931.1"/>
    </source>
</evidence>
<dbReference type="SUPFAM" id="SSF53187">
    <property type="entry name" value="Zn-dependent exopeptidases"/>
    <property type="match status" value="1"/>
</dbReference>
<keyword evidence="1" id="KW-0378">Hydrolase</keyword>
<name>A0A6S6RAR1_9FIRM</name>
<dbReference type="SUPFAM" id="SSF55031">
    <property type="entry name" value="Bacterial exopeptidase dimerisation domain"/>
    <property type="match status" value="1"/>
</dbReference>
<reference evidence="1 2" key="1">
    <citation type="journal article" date="2016" name="Int. J. Syst. Evol. Microbiol.">
        <title>Descriptions of Anaerotaenia torta gen. nov., sp. nov. and Anaerocolumna cellulosilytica gen. nov., sp. nov. isolated from a methanogenic reactor of cattle waste.</title>
        <authorList>
            <person name="Uek A."/>
            <person name="Ohtaki Y."/>
            <person name="Kaku N."/>
            <person name="Ueki K."/>
        </authorList>
    </citation>
    <scope>NUCLEOTIDE SEQUENCE [LARGE SCALE GENOMIC DNA]</scope>
    <source>
        <strain evidence="1 2">SN021</strain>
    </source>
</reference>
<dbReference type="GO" id="GO:0071713">
    <property type="term" value="F:para-aminobenzoyl-glutamate hydrolase activity"/>
    <property type="evidence" value="ECO:0007669"/>
    <property type="project" value="TreeGrafter"/>
</dbReference>
<dbReference type="GO" id="GO:0046657">
    <property type="term" value="P:folic acid catabolic process"/>
    <property type="evidence" value="ECO:0007669"/>
    <property type="project" value="TreeGrafter"/>
</dbReference>
<dbReference type="PANTHER" id="PTHR30575:SF3">
    <property type="entry name" value="PEPTIDASE M20 DIMERISATION DOMAIN-CONTAINING PROTEIN"/>
    <property type="match status" value="1"/>
</dbReference>
<dbReference type="InterPro" id="IPR017439">
    <property type="entry name" value="Amidohydrolase"/>
</dbReference>
<dbReference type="Gene3D" id="3.30.70.360">
    <property type="match status" value="1"/>
</dbReference>
<dbReference type="InterPro" id="IPR052030">
    <property type="entry name" value="Peptidase_M20/M20A_hydrolases"/>
</dbReference>
<proteinExistence type="predicted"/>
<dbReference type="InterPro" id="IPR036264">
    <property type="entry name" value="Bact_exopeptidase_dim_dom"/>
</dbReference>
<evidence type="ECO:0000313" key="2">
    <source>
        <dbReference type="Proteomes" id="UP000515561"/>
    </source>
</evidence>
<dbReference type="Pfam" id="PF07687">
    <property type="entry name" value="M20_dimer"/>
    <property type="match status" value="1"/>
</dbReference>